<comment type="similarity">
    <text evidence="2 14">Belongs to the ALAD family.</text>
</comment>
<feature type="active site" description="Schiff-base intermediate with substrate" evidence="9">
    <location>
        <position position="202"/>
    </location>
</feature>
<dbReference type="AlphaFoldDB" id="E8T5L7"/>
<name>E8T5L7_THEA1</name>
<reference evidence="15" key="1">
    <citation type="submission" date="2011-01" db="EMBL/GenBank/DDBJ databases">
        <title>Complete sequence of chromosome of Thermovibrio ammonificans HB-1.</title>
        <authorList>
            <consortium name="US DOE Joint Genome Institute"/>
            <person name="Lucas S."/>
            <person name="Copeland A."/>
            <person name="Lapidus A."/>
            <person name="Cheng J.-F."/>
            <person name="Goodwin L."/>
            <person name="Pitluck S."/>
            <person name="Davenport K."/>
            <person name="Detter J.C."/>
            <person name="Han C."/>
            <person name="Tapia R."/>
            <person name="Land M."/>
            <person name="Hauser L."/>
            <person name="Kyrpides N."/>
            <person name="Ivanova N."/>
            <person name="Ovchinnikova G."/>
            <person name="Vetriani C."/>
            <person name="Woyke T."/>
        </authorList>
    </citation>
    <scope>NUCLEOTIDE SEQUENCE [LARGE SCALE GENOMIC DNA]</scope>
    <source>
        <strain evidence="15">HB-1</strain>
    </source>
</reference>
<dbReference type="GO" id="GO:0006782">
    <property type="term" value="P:protoporphyrinogen IX biosynthetic process"/>
    <property type="evidence" value="ECO:0007669"/>
    <property type="project" value="UniProtKB-UniPathway"/>
</dbReference>
<dbReference type="CDD" id="cd00384">
    <property type="entry name" value="ALAD_PBGS"/>
    <property type="match status" value="1"/>
</dbReference>
<sequence>MLTGRFPQLRLRRLRKNENVRRMVRETVLTPNDFIYPIFVVDGENKKEEIPSMPGQFRYSVDRLPEMVEEVEKAGIPAVILFGIPSHKDELGTDSYSEEGIIQRALRKIKGEGSKLYLITDVCFCEYTSHGHCGYLECHGEVCDVDNDRTLELLKKQVVSHAQAGADMVAPSGMMDGMIAAIREALDAAGFTDIPIMSYAAKYASAYYGPFRDAAESTPAFGDRRSYQMDPANFNEALREVALDIQEGADIVMVKPALAYLDVIRAVKETFKYPTAAYNVSGEYSMVKAAALKGWIDEKRVVLETLTSMKRAGADLILTYHALEAARWLNE</sequence>
<dbReference type="STRING" id="648996.Theam_0520"/>
<dbReference type="RefSeq" id="WP_013537278.1">
    <property type="nucleotide sequence ID" value="NC_014926.1"/>
</dbReference>
<dbReference type="GO" id="GO:0004655">
    <property type="term" value="F:porphobilinogen synthase activity"/>
    <property type="evidence" value="ECO:0007669"/>
    <property type="project" value="UniProtKB-EC"/>
</dbReference>
<dbReference type="SMART" id="SM01004">
    <property type="entry name" value="ALAD"/>
    <property type="match status" value="1"/>
</dbReference>
<comment type="pathway">
    <text evidence="1">Porphyrin-containing compound metabolism; protoporphyrin-IX biosynthesis; coproporphyrinogen-III from 5-aminolevulinate: step 1/4.</text>
</comment>
<evidence type="ECO:0000313" key="16">
    <source>
        <dbReference type="Proteomes" id="UP000006362"/>
    </source>
</evidence>
<keyword evidence="11" id="KW-0862">Zinc</keyword>
<dbReference type="UniPathway" id="UPA00251">
    <property type="reaction ID" value="UER00318"/>
</dbReference>
<dbReference type="GO" id="GO:0005829">
    <property type="term" value="C:cytosol"/>
    <property type="evidence" value="ECO:0007669"/>
    <property type="project" value="TreeGrafter"/>
</dbReference>
<feature type="binding site" evidence="12">
    <location>
        <position position="240"/>
    </location>
    <ligand>
        <name>Mg(2+)</name>
        <dbReference type="ChEBI" id="CHEBI:18420"/>
    </ligand>
</feature>
<evidence type="ECO:0000256" key="12">
    <source>
        <dbReference type="PIRSR" id="PIRSR001415-5"/>
    </source>
</evidence>
<evidence type="ECO:0000256" key="14">
    <source>
        <dbReference type="RuleBase" id="RU004161"/>
    </source>
</evidence>
<dbReference type="HOGENOM" id="CLU_035731_0_0_0"/>
<keyword evidence="11" id="KW-0479">Metal-binding</keyword>
<dbReference type="SUPFAM" id="SSF51569">
    <property type="entry name" value="Aldolase"/>
    <property type="match status" value="1"/>
</dbReference>
<dbReference type="Gene3D" id="3.20.20.70">
    <property type="entry name" value="Aldolase class I"/>
    <property type="match status" value="1"/>
</dbReference>
<keyword evidence="7 13" id="KW-0627">Porphyrin biosynthesis</keyword>
<feature type="binding site" evidence="10">
    <location>
        <position position="224"/>
    </location>
    <ligand>
        <name>5-aminolevulinate</name>
        <dbReference type="ChEBI" id="CHEBI:356416"/>
        <label>1</label>
    </ligand>
</feature>
<feature type="binding site" evidence="11">
    <location>
        <position position="133"/>
    </location>
    <ligand>
        <name>Zn(2+)</name>
        <dbReference type="ChEBI" id="CHEBI:29105"/>
        <note>catalytic</note>
    </ligand>
</feature>
<dbReference type="PIRSF" id="PIRSF001415">
    <property type="entry name" value="Porphbilin_synth"/>
    <property type="match status" value="1"/>
</dbReference>
<dbReference type="FunFam" id="3.20.20.70:FF:000019">
    <property type="entry name" value="Delta-aminolevulinic acid dehydratase"/>
    <property type="match status" value="1"/>
</dbReference>
<gene>
    <name evidence="15" type="ordered locus">Theam_0520</name>
</gene>
<dbReference type="PRINTS" id="PR00144">
    <property type="entry name" value="DALDHYDRTASE"/>
</dbReference>
<dbReference type="OrthoDB" id="9805001at2"/>
<dbReference type="PANTHER" id="PTHR11458:SF0">
    <property type="entry name" value="DELTA-AMINOLEVULINIC ACID DEHYDRATASE"/>
    <property type="match status" value="1"/>
</dbReference>
<evidence type="ECO:0000256" key="6">
    <source>
        <dbReference type="ARBA" id="ARBA00023239"/>
    </source>
</evidence>
<evidence type="ECO:0000256" key="9">
    <source>
        <dbReference type="PIRSR" id="PIRSR001415-1"/>
    </source>
</evidence>
<keyword evidence="12" id="KW-0460">Magnesium</keyword>
<evidence type="ECO:0000313" key="15">
    <source>
        <dbReference type="EMBL" id="ADU96492.1"/>
    </source>
</evidence>
<feature type="active site" description="Schiff-base intermediate with substrate" evidence="9">
    <location>
        <position position="255"/>
    </location>
</feature>
<dbReference type="InterPro" id="IPR030656">
    <property type="entry name" value="ALAD_AS"/>
</dbReference>
<evidence type="ECO:0000256" key="10">
    <source>
        <dbReference type="PIRSR" id="PIRSR001415-2"/>
    </source>
</evidence>
<feature type="binding site" evidence="10">
    <location>
        <position position="281"/>
    </location>
    <ligand>
        <name>5-aminolevulinate</name>
        <dbReference type="ChEBI" id="CHEBI:356416"/>
        <label>2</label>
    </ligand>
</feature>
<keyword evidence="5" id="KW-0350">Heme biosynthesis</keyword>
<feature type="binding site" evidence="10">
    <location>
        <position position="212"/>
    </location>
    <ligand>
        <name>5-aminolevulinate</name>
        <dbReference type="ChEBI" id="CHEBI:356416"/>
        <label>1</label>
    </ligand>
</feature>
<evidence type="ECO:0000256" key="8">
    <source>
        <dbReference type="ARBA" id="ARBA00047651"/>
    </source>
</evidence>
<evidence type="ECO:0000256" key="2">
    <source>
        <dbReference type="ARBA" id="ARBA00008055"/>
    </source>
</evidence>
<dbReference type="Proteomes" id="UP000006362">
    <property type="component" value="Chromosome"/>
</dbReference>
<comment type="subunit">
    <text evidence="13">Homooctamer.</text>
</comment>
<organism evidence="15 16">
    <name type="scientific">Thermovibrio ammonificans (strain DSM 15698 / JCM 12110 / HB-1)</name>
    <dbReference type="NCBI Taxonomy" id="648996"/>
    <lineage>
        <taxon>Bacteria</taxon>
        <taxon>Pseudomonadati</taxon>
        <taxon>Aquificota</taxon>
        <taxon>Aquificia</taxon>
        <taxon>Desulfurobacteriales</taxon>
        <taxon>Desulfurobacteriaceae</taxon>
        <taxon>Thermovibrio</taxon>
    </lineage>
</organism>
<evidence type="ECO:0000256" key="1">
    <source>
        <dbReference type="ARBA" id="ARBA00004694"/>
    </source>
</evidence>
<proteinExistence type="inferred from homology"/>
<dbReference type="InterPro" id="IPR013785">
    <property type="entry name" value="Aldolase_TIM"/>
</dbReference>
<protein>
    <recommendedName>
        <fullName evidence="4 13">Delta-aminolevulinic acid dehydratase</fullName>
        <ecNumber evidence="3 13">4.2.1.24</ecNumber>
    </recommendedName>
</protein>
<accession>E8T5L7</accession>
<evidence type="ECO:0000256" key="13">
    <source>
        <dbReference type="RuleBase" id="RU000515"/>
    </source>
</evidence>
<feature type="binding site" evidence="11">
    <location>
        <position position="125"/>
    </location>
    <ligand>
        <name>Zn(2+)</name>
        <dbReference type="ChEBI" id="CHEBI:29105"/>
        <note>catalytic</note>
    </ligand>
</feature>
<evidence type="ECO:0000256" key="3">
    <source>
        <dbReference type="ARBA" id="ARBA00012053"/>
    </source>
</evidence>
<dbReference type="GO" id="GO:0008270">
    <property type="term" value="F:zinc ion binding"/>
    <property type="evidence" value="ECO:0007669"/>
    <property type="project" value="TreeGrafter"/>
</dbReference>
<feature type="binding site" evidence="11">
    <location>
        <position position="123"/>
    </location>
    <ligand>
        <name>Zn(2+)</name>
        <dbReference type="ChEBI" id="CHEBI:29105"/>
        <note>catalytic</note>
    </ligand>
</feature>
<keyword evidence="6 13" id="KW-0456">Lyase</keyword>
<comment type="catalytic activity">
    <reaction evidence="8 13">
        <text>2 5-aminolevulinate = porphobilinogen + 2 H2O + H(+)</text>
        <dbReference type="Rhea" id="RHEA:24064"/>
        <dbReference type="ChEBI" id="CHEBI:15377"/>
        <dbReference type="ChEBI" id="CHEBI:15378"/>
        <dbReference type="ChEBI" id="CHEBI:58126"/>
        <dbReference type="ChEBI" id="CHEBI:356416"/>
        <dbReference type="EC" id="4.2.1.24"/>
    </reaction>
</comment>
<evidence type="ECO:0000256" key="4">
    <source>
        <dbReference type="ARBA" id="ARBA00020771"/>
    </source>
</evidence>
<feature type="binding site" evidence="10">
    <location>
        <position position="320"/>
    </location>
    <ligand>
        <name>5-aminolevulinate</name>
        <dbReference type="ChEBI" id="CHEBI:356416"/>
        <label>2</label>
    </ligand>
</feature>
<dbReference type="InterPro" id="IPR001731">
    <property type="entry name" value="ALAD"/>
</dbReference>
<evidence type="ECO:0000256" key="5">
    <source>
        <dbReference type="ARBA" id="ARBA00023133"/>
    </source>
</evidence>
<dbReference type="Pfam" id="PF00490">
    <property type="entry name" value="ALAD"/>
    <property type="match status" value="1"/>
</dbReference>
<dbReference type="PANTHER" id="PTHR11458">
    <property type="entry name" value="DELTA-AMINOLEVULINIC ACID DEHYDRATASE"/>
    <property type="match status" value="1"/>
</dbReference>
<keyword evidence="16" id="KW-1185">Reference proteome</keyword>
<dbReference type="NCBIfam" id="NF006762">
    <property type="entry name" value="PRK09283.1"/>
    <property type="match status" value="1"/>
</dbReference>
<dbReference type="eggNOG" id="COG0113">
    <property type="taxonomic scope" value="Bacteria"/>
</dbReference>
<dbReference type="KEGG" id="tam:Theam_0520"/>
<dbReference type="PROSITE" id="PS00169">
    <property type="entry name" value="D_ALA_DEHYDRATASE"/>
    <property type="match status" value="1"/>
</dbReference>
<dbReference type="EMBL" id="CP002444">
    <property type="protein sequence ID" value="ADU96492.1"/>
    <property type="molecule type" value="Genomic_DNA"/>
</dbReference>
<dbReference type="EC" id="4.2.1.24" evidence="3 13"/>
<evidence type="ECO:0000256" key="11">
    <source>
        <dbReference type="PIRSR" id="PIRSR001415-3"/>
    </source>
</evidence>
<evidence type="ECO:0000256" key="7">
    <source>
        <dbReference type="ARBA" id="ARBA00023244"/>
    </source>
</evidence>